<feature type="signal peptide" evidence="1">
    <location>
        <begin position="1"/>
        <end position="29"/>
    </location>
</feature>
<evidence type="ECO:0000313" key="2">
    <source>
        <dbReference type="EMBL" id="MBM9503514.1"/>
    </source>
</evidence>
<name>A0ABS2TJJ6_9ACTN</name>
<sequence length="165" mass="16408">MRSIRAGRWATVAAVALSATALGVTGATAAVDPAPIAPHQTFLGEVNGTPVNAVIQVGCFGPVVPGQTGHPVAGQSVDVTPAVSVPVTGQPGYTGEAADHILVDFGAPASSSAATVLKAYGVKAEIPTGIQLPCYGTGKVAFVPQPTSPTARTAYVTVTYQSIGV</sequence>
<feature type="chain" id="PRO_5047368110" description="PASTA domain-containing protein" evidence="1">
    <location>
        <begin position="30"/>
        <end position="165"/>
    </location>
</feature>
<evidence type="ECO:0000313" key="3">
    <source>
        <dbReference type="Proteomes" id="UP000749040"/>
    </source>
</evidence>
<accession>A0ABS2TJJ6</accession>
<proteinExistence type="predicted"/>
<dbReference type="EMBL" id="JADKYB010000001">
    <property type="protein sequence ID" value="MBM9503514.1"/>
    <property type="molecule type" value="Genomic_DNA"/>
</dbReference>
<evidence type="ECO:0008006" key="4">
    <source>
        <dbReference type="Google" id="ProtNLM"/>
    </source>
</evidence>
<dbReference type="RefSeq" id="WP_205355344.1">
    <property type="nucleotide sequence ID" value="NZ_JADKYB010000001.1"/>
</dbReference>
<comment type="caution">
    <text evidence="2">The sequence shown here is derived from an EMBL/GenBank/DDBJ whole genome shotgun (WGS) entry which is preliminary data.</text>
</comment>
<protein>
    <recommendedName>
        <fullName evidence="4">PASTA domain-containing protein</fullName>
    </recommendedName>
</protein>
<reference evidence="2 3" key="1">
    <citation type="submission" date="2021-01" db="EMBL/GenBank/DDBJ databases">
        <title>Streptomyces acididurans sp. nov., isolated from a peat swamp forest soil.</title>
        <authorList>
            <person name="Chantavorakit T."/>
            <person name="Duangmal K."/>
        </authorList>
    </citation>
    <scope>NUCLEOTIDE SEQUENCE [LARGE SCALE GENOMIC DNA]</scope>
    <source>
        <strain evidence="2 3">KK5PA1</strain>
    </source>
</reference>
<organism evidence="2 3">
    <name type="scientific">Actinacidiphila acididurans</name>
    <dbReference type="NCBI Taxonomy" id="2784346"/>
    <lineage>
        <taxon>Bacteria</taxon>
        <taxon>Bacillati</taxon>
        <taxon>Actinomycetota</taxon>
        <taxon>Actinomycetes</taxon>
        <taxon>Kitasatosporales</taxon>
        <taxon>Streptomycetaceae</taxon>
        <taxon>Actinacidiphila</taxon>
    </lineage>
</organism>
<keyword evidence="1" id="KW-0732">Signal</keyword>
<evidence type="ECO:0000256" key="1">
    <source>
        <dbReference type="SAM" id="SignalP"/>
    </source>
</evidence>
<keyword evidence="3" id="KW-1185">Reference proteome</keyword>
<gene>
    <name evidence="2" type="ORF">ITX44_03000</name>
</gene>
<dbReference type="Proteomes" id="UP000749040">
    <property type="component" value="Unassembled WGS sequence"/>
</dbReference>